<evidence type="ECO:0000256" key="4">
    <source>
        <dbReference type="ARBA" id="ARBA00022989"/>
    </source>
</evidence>
<evidence type="ECO:0000256" key="6">
    <source>
        <dbReference type="SAM" id="Phobius"/>
    </source>
</evidence>
<dbReference type="PANTHER" id="PTHR33931">
    <property type="entry name" value="HOLIN-LIKE PROTEIN CIDA-RELATED"/>
    <property type="match status" value="1"/>
</dbReference>
<dbReference type="OrthoDB" id="385012at2"/>
<accession>A0A5B0DTI2</accession>
<reference evidence="7 8" key="1">
    <citation type="submission" date="2019-08" db="EMBL/GenBank/DDBJ databases">
        <title>Aureimonas fodiniaquatilis sp. nov., isolated from a coal mine wastewater.</title>
        <authorList>
            <person name="Kim W."/>
        </authorList>
    </citation>
    <scope>NUCLEOTIDE SEQUENCE [LARGE SCALE GENOMIC DNA]</scope>
    <source>
        <strain evidence="7 8">CAU 1482</strain>
    </source>
</reference>
<dbReference type="PANTHER" id="PTHR33931:SF2">
    <property type="entry name" value="HOLIN-LIKE PROTEIN CIDA"/>
    <property type="match status" value="1"/>
</dbReference>
<evidence type="ECO:0000313" key="7">
    <source>
        <dbReference type="EMBL" id="KAA0969081.1"/>
    </source>
</evidence>
<dbReference type="Pfam" id="PF03788">
    <property type="entry name" value="LrgA"/>
    <property type="match status" value="1"/>
</dbReference>
<protein>
    <submittedName>
        <fullName evidence="7">CidA/LrgA family protein</fullName>
    </submittedName>
</protein>
<comment type="subcellular location">
    <subcellularLocation>
        <location evidence="1">Cell membrane</location>
        <topology evidence="1">Multi-pass membrane protein</topology>
    </subcellularLocation>
</comment>
<evidence type="ECO:0000256" key="3">
    <source>
        <dbReference type="ARBA" id="ARBA00022692"/>
    </source>
</evidence>
<keyword evidence="5 6" id="KW-0472">Membrane</keyword>
<organism evidence="7 8">
    <name type="scientific">Aureimonas fodinaquatilis</name>
    <dbReference type="NCBI Taxonomy" id="2565783"/>
    <lineage>
        <taxon>Bacteria</taxon>
        <taxon>Pseudomonadati</taxon>
        <taxon>Pseudomonadota</taxon>
        <taxon>Alphaproteobacteria</taxon>
        <taxon>Hyphomicrobiales</taxon>
        <taxon>Aurantimonadaceae</taxon>
        <taxon>Aureimonas</taxon>
    </lineage>
</organism>
<feature type="transmembrane region" description="Helical" evidence="6">
    <location>
        <begin position="65"/>
        <end position="82"/>
    </location>
</feature>
<proteinExistence type="predicted"/>
<keyword evidence="2" id="KW-1003">Cell membrane</keyword>
<keyword evidence="3 6" id="KW-0812">Transmembrane</keyword>
<evidence type="ECO:0000256" key="2">
    <source>
        <dbReference type="ARBA" id="ARBA00022475"/>
    </source>
</evidence>
<dbReference type="GO" id="GO:0005886">
    <property type="term" value="C:plasma membrane"/>
    <property type="evidence" value="ECO:0007669"/>
    <property type="project" value="UniProtKB-SubCell"/>
</dbReference>
<keyword evidence="4 6" id="KW-1133">Transmembrane helix</keyword>
<dbReference type="Proteomes" id="UP000324738">
    <property type="component" value="Unassembled WGS sequence"/>
</dbReference>
<dbReference type="EMBL" id="VTWH01000004">
    <property type="protein sequence ID" value="KAA0969081.1"/>
    <property type="molecule type" value="Genomic_DNA"/>
</dbReference>
<dbReference type="AlphaFoldDB" id="A0A5B0DTI2"/>
<feature type="transmembrane region" description="Helical" evidence="6">
    <location>
        <begin position="27"/>
        <end position="44"/>
    </location>
</feature>
<evidence type="ECO:0000256" key="1">
    <source>
        <dbReference type="ARBA" id="ARBA00004651"/>
    </source>
</evidence>
<gene>
    <name evidence="7" type="ORF">FPY71_15290</name>
</gene>
<sequence length="128" mass="13267">MLKPIAVLLSCQLVGEAISRGLNLPLPGPVLGLALLFLLLLWRGERETSVLAASERGAIGGIADRILAILGLLFVPAGVGMIDHLGILSTNAPGFVSVLVASVFLTLLVTVLVFLGVERLTGKSGESQ</sequence>
<comment type="caution">
    <text evidence="7">The sequence shown here is derived from an EMBL/GenBank/DDBJ whole genome shotgun (WGS) entry which is preliminary data.</text>
</comment>
<evidence type="ECO:0000256" key="5">
    <source>
        <dbReference type="ARBA" id="ARBA00023136"/>
    </source>
</evidence>
<name>A0A5B0DTI2_9HYPH</name>
<keyword evidence="8" id="KW-1185">Reference proteome</keyword>
<feature type="transmembrane region" description="Helical" evidence="6">
    <location>
        <begin position="94"/>
        <end position="117"/>
    </location>
</feature>
<dbReference type="InterPro" id="IPR005538">
    <property type="entry name" value="LrgA/CidA"/>
</dbReference>
<evidence type="ECO:0000313" key="8">
    <source>
        <dbReference type="Proteomes" id="UP000324738"/>
    </source>
</evidence>